<dbReference type="SMART" id="SM00382">
    <property type="entry name" value="AAA"/>
    <property type="match status" value="1"/>
</dbReference>
<dbReference type="InterPro" id="IPR002197">
    <property type="entry name" value="HTH_Fis"/>
</dbReference>
<dbReference type="PROSITE" id="PS00675">
    <property type="entry name" value="SIGMA54_INTERACT_1"/>
    <property type="match status" value="1"/>
</dbReference>
<name>A0ABX8RBW8_9CLOT</name>
<keyword evidence="2" id="KW-0067">ATP-binding</keyword>
<keyword evidence="3" id="KW-0805">Transcription regulation</keyword>
<dbReference type="InterPro" id="IPR025944">
    <property type="entry name" value="Sigma_54_int_dom_CS"/>
</dbReference>
<dbReference type="PROSITE" id="PS00676">
    <property type="entry name" value="SIGMA54_INTERACT_2"/>
    <property type="match status" value="1"/>
</dbReference>
<dbReference type="InterPro" id="IPR003593">
    <property type="entry name" value="AAA+_ATPase"/>
</dbReference>
<keyword evidence="9" id="KW-1185">Reference proteome</keyword>
<dbReference type="PANTHER" id="PTHR32071:SF74">
    <property type="entry name" value="TRANSCRIPTIONAL ACTIVATOR ROCR"/>
    <property type="match status" value="1"/>
</dbReference>
<gene>
    <name evidence="8" type="ORF">KVH43_11395</name>
</gene>
<feature type="domain" description="Sigma-54 factor interaction" evidence="6">
    <location>
        <begin position="151"/>
        <end position="379"/>
    </location>
</feature>
<dbReference type="InterPro" id="IPR013656">
    <property type="entry name" value="PAS_4"/>
</dbReference>
<evidence type="ECO:0000256" key="5">
    <source>
        <dbReference type="ARBA" id="ARBA00023163"/>
    </source>
</evidence>
<reference evidence="8" key="1">
    <citation type="submission" date="2021-07" db="EMBL/GenBank/DDBJ databases">
        <title>Complete genome sequence of Crassaminicella sp. 143-21, isolated from a deep-sea hydrothermal vent.</title>
        <authorList>
            <person name="Li X."/>
        </authorList>
    </citation>
    <scope>NUCLEOTIDE SEQUENCE</scope>
    <source>
        <strain evidence="8">143-21</strain>
    </source>
</reference>
<evidence type="ECO:0000256" key="1">
    <source>
        <dbReference type="ARBA" id="ARBA00022741"/>
    </source>
</evidence>
<evidence type="ECO:0000313" key="8">
    <source>
        <dbReference type="EMBL" id="QXM05949.1"/>
    </source>
</evidence>
<evidence type="ECO:0000256" key="3">
    <source>
        <dbReference type="ARBA" id="ARBA00023015"/>
    </source>
</evidence>
<organism evidence="8 9">
    <name type="scientific">Crassaminicella indica</name>
    <dbReference type="NCBI Taxonomy" id="2855394"/>
    <lineage>
        <taxon>Bacteria</taxon>
        <taxon>Bacillati</taxon>
        <taxon>Bacillota</taxon>
        <taxon>Clostridia</taxon>
        <taxon>Eubacteriales</taxon>
        <taxon>Clostridiaceae</taxon>
        <taxon>Crassaminicella</taxon>
    </lineage>
</organism>
<dbReference type="InterPro" id="IPR000014">
    <property type="entry name" value="PAS"/>
</dbReference>
<dbReference type="RefSeq" id="WP_218282646.1">
    <property type="nucleotide sequence ID" value="NZ_CP078093.1"/>
</dbReference>
<dbReference type="InterPro" id="IPR025943">
    <property type="entry name" value="Sigma_54_int_dom_ATP-bd_2"/>
</dbReference>
<dbReference type="Pfam" id="PF00158">
    <property type="entry name" value="Sigma54_activat"/>
    <property type="match status" value="1"/>
</dbReference>
<evidence type="ECO:0000313" key="9">
    <source>
        <dbReference type="Proteomes" id="UP000886818"/>
    </source>
</evidence>
<keyword evidence="5" id="KW-0804">Transcription</keyword>
<dbReference type="SMART" id="SM00091">
    <property type="entry name" value="PAS"/>
    <property type="match status" value="1"/>
</dbReference>
<dbReference type="Pfam" id="PF02954">
    <property type="entry name" value="HTH_8"/>
    <property type="match status" value="1"/>
</dbReference>
<dbReference type="Proteomes" id="UP000886818">
    <property type="component" value="Chromosome"/>
</dbReference>
<dbReference type="InterPro" id="IPR002078">
    <property type="entry name" value="Sigma_54_int"/>
</dbReference>
<keyword evidence="1" id="KW-0547">Nucleotide-binding</keyword>
<dbReference type="CDD" id="cd00130">
    <property type="entry name" value="PAS"/>
    <property type="match status" value="1"/>
</dbReference>
<protein>
    <submittedName>
        <fullName evidence="8">Sigma 54-interacting transcriptional regulator</fullName>
    </submittedName>
</protein>
<proteinExistence type="predicted"/>
<dbReference type="PROSITE" id="PS50112">
    <property type="entry name" value="PAS"/>
    <property type="match status" value="1"/>
</dbReference>
<dbReference type="NCBIfam" id="TIGR00229">
    <property type="entry name" value="sensory_box"/>
    <property type="match status" value="1"/>
</dbReference>
<dbReference type="PROSITE" id="PS50045">
    <property type="entry name" value="SIGMA54_INTERACT_4"/>
    <property type="match status" value="1"/>
</dbReference>
<dbReference type="EMBL" id="CP078093">
    <property type="protein sequence ID" value="QXM05949.1"/>
    <property type="molecule type" value="Genomic_DNA"/>
</dbReference>
<keyword evidence="4" id="KW-0238">DNA-binding</keyword>
<evidence type="ECO:0000256" key="2">
    <source>
        <dbReference type="ARBA" id="ARBA00022840"/>
    </source>
</evidence>
<dbReference type="PROSITE" id="PS00688">
    <property type="entry name" value="SIGMA54_INTERACT_3"/>
    <property type="match status" value="1"/>
</dbReference>
<dbReference type="Pfam" id="PF25601">
    <property type="entry name" value="AAA_lid_14"/>
    <property type="match status" value="1"/>
</dbReference>
<dbReference type="CDD" id="cd00009">
    <property type="entry name" value="AAA"/>
    <property type="match status" value="1"/>
</dbReference>
<sequence>MKAYINDILETILEYIDEGVHVIDNERKTIIYNRAMTELEGMKKDDVLNKDFLEVFPTLDQNSSTMLKALNKEEKIIDHPQIYMNNHNQEVTTINTTVPIFSNNKKIGVLEIAKNITKVKQLSDKIMSLQMELSKTGKKDIFKNKFTFSSIIGNNKKFIQAIDYAKKAAKFSSSVLIYGETGTGKELVAQSIHYGSSRAKKPFLAQNCAAIPESLLEGILFGTVKGGFTGAINRPGLFEQANGGTIFLDEINSMGLQLQSKLLRVLQEGTIRRVGGLKDIPINVRIIASTNEEPYESIEKGKIRKDLFYRINVIPIYLPPLRQRVDDIEVLAKYFVDKYNKKLNKKVKTIDGFVLNAFKNYKWPGNVRELENIIEGAMNIVENESILKKEHFSPQANAKIFALAYESHIELKKSLPDTLEEIEKNIIIKVLKSCNNNISKAALELGIKRQTLQHKLRKYKITVK</sequence>
<evidence type="ECO:0000256" key="4">
    <source>
        <dbReference type="ARBA" id="ARBA00023125"/>
    </source>
</evidence>
<dbReference type="InterPro" id="IPR058031">
    <property type="entry name" value="AAA_lid_NorR"/>
</dbReference>
<dbReference type="InterPro" id="IPR025662">
    <property type="entry name" value="Sigma_54_int_dom_ATP-bd_1"/>
</dbReference>
<accession>A0ABX8RBW8</accession>
<dbReference type="Pfam" id="PF08448">
    <property type="entry name" value="PAS_4"/>
    <property type="match status" value="1"/>
</dbReference>
<feature type="domain" description="PAS" evidence="7">
    <location>
        <begin position="5"/>
        <end position="80"/>
    </location>
</feature>
<evidence type="ECO:0000259" key="7">
    <source>
        <dbReference type="PROSITE" id="PS50112"/>
    </source>
</evidence>
<dbReference type="PANTHER" id="PTHR32071">
    <property type="entry name" value="TRANSCRIPTIONAL REGULATORY PROTEIN"/>
    <property type="match status" value="1"/>
</dbReference>
<evidence type="ECO:0000259" key="6">
    <source>
        <dbReference type="PROSITE" id="PS50045"/>
    </source>
</evidence>